<accession>A0AAD8PWR4</accession>
<dbReference type="EMBL" id="JAHLJV010000039">
    <property type="protein sequence ID" value="KAK1586061.1"/>
    <property type="molecule type" value="Genomic_DNA"/>
</dbReference>
<evidence type="ECO:0000313" key="2">
    <source>
        <dbReference type="EMBL" id="KAK1586061.1"/>
    </source>
</evidence>
<sequence>MSPITQNKTGRSYHGIPKAASPYSRFRGGASGASPRPAPHLSLFLLVSCWTSVHLPSQSRFIRPSAGPPPPSPTRPATYHLGKNPPGGDRRRASGGTIFTLGGDLAGRCMYMCMCVVQVVEFCFIAMFQESQAPPRCPPPSSRRSNGYVLTRPLRMHARL</sequence>
<dbReference type="AlphaFoldDB" id="A0AAD8PWR4"/>
<comment type="caution">
    <text evidence="2">The sequence shown here is derived from an EMBL/GenBank/DDBJ whole genome shotgun (WGS) entry which is preliminary data.</text>
</comment>
<name>A0AAD8PWR4_9PEZI</name>
<dbReference type="Proteomes" id="UP001230504">
    <property type="component" value="Unassembled WGS sequence"/>
</dbReference>
<protein>
    <submittedName>
        <fullName evidence="2">Uncharacterized protein</fullName>
    </submittedName>
</protein>
<evidence type="ECO:0000256" key="1">
    <source>
        <dbReference type="SAM" id="MobiDB-lite"/>
    </source>
</evidence>
<proteinExistence type="predicted"/>
<keyword evidence="3" id="KW-1185">Reference proteome</keyword>
<feature type="region of interest" description="Disordered" evidence="1">
    <location>
        <begin position="60"/>
        <end position="93"/>
    </location>
</feature>
<reference evidence="2" key="1">
    <citation type="submission" date="2021-06" db="EMBL/GenBank/DDBJ databases">
        <title>Comparative genomics, transcriptomics and evolutionary studies reveal genomic signatures of adaptation to plant cell wall in hemibiotrophic fungi.</title>
        <authorList>
            <consortium name="DOE Joint Genome Institute"/>
            <person name="Baroncelli R."/>
            <person name="Diaz J.F."/>
            <person name="Benocci T."/>
            <person name="Peng M."/>
            <person name="Battaglia E."/>
            <person name="Haridas S."/>
            <person name="Andreopoulos W."/>
            <person name="Labutti K."/>
            <person name="Pangilinan J."/>
            <person name="Floch G.L."/>
            <person name="Makela M.R."/>
            <person name="Henrissat B."/>
            <person name="Grigoriev I.V."/>
            <person name="Crouch J.A."/>
            <person name="De Vries R.P."/>
            <person name="Sukno S.A."/>
            <person name="Thon M.R."/>
        </authorList>
    </citation>
    <scope>NUCLEOTIDE SEQUENCE</scope>
    <source>
        <strain evidence="2">CBS 125086</strain>
    </source>
</reference>
<gene>
    <name evidence="2" type="ORF">LY79DRAFT_245476</name>
</gene>
<organism evidence="2 3">
    <name type="scientific">Colletotrichum navitas</name>
    <dbReference type="NCBI Taxonomy" id="681940"/>
    <lineage>
        <taxon>Eukaryota</taxon>
        <taxon>Fungi</taxon>
        <taxon>Dikarya</taxon>
        <taxon>Ascomycota</taxon>
        <taxon>Pezizomycotina</taxon>
        <taxon>Sordariomycetes</taxon>
        <taxon>Hypocreomycetidae</taxon>
        <taxon>Glomerellales</taxon>
        <taxon>Glomerellaceae</taxon>
        <taxon>Colletotrichum</taxon>
        <taxon>Colletotrichum graminicola species complex</taxon>
    </lineage>
</organism>
<dbReference type="RefSeq" id="XP_060413029.1">
    <property type="nucleotide sequence ID" value="XM_060551791.1"/>
</dbReference>
<dbReference type="GeneID" id="85436031"/>
<evidence type="ECO:0000313" key="3">
    <source>
        <dbReference type="Proteomes" id="UP001230504"/>
    </source>
</evidence>